<comment type="caution">
    <text evidence="2">The sequence shown here is derived from an EMBL/GenBank/DDBJ whole genome shotgun (WGS) entry which is preliminary data.</text>
</comment>
<accession>A0A8K0DXG2</accession>
<name>A0A8K0DXG2_9ROSA</name>
<keyword evidence="3" id="KW-1185">Reference proteome</keyword>
<dbReference type="Proteomes" id="UP000796880">
    <property type="component" value="Unassembled WGS sequence"/>
</dbReference>
<evidence type="ECO:0000256" key="1">
    <source>
        <dbReference type="SAM" id="MobiDB-lite"/>
    </source>
</evidence>
<proteinExistence type="predicted"/>
<feature type="region of interest" description="Disordered" evidence="1">
    <location>
        <begin position="1"/>
        <end position="66"/>
    </location>
</feature>
<sequence>MAIRRFYGMSDSSSSDREVYKNGGNEVDYSGNINNGGSTQDASGEDDSSQITKAPERNDDPSKPKNGEVVLYTAFFKYGLRLPLLPVFREILHRSCSWAVDLDG</sequence>
<organism evidence="2 3">
    <name type="scientific">Rhamnella rubrinervis</name>
    <dbReference type="NCBI Taxonomy" id="2594499"/>
    <lineage>
        <taxon>Eukaryota</taxon>
        <taxon>Viridiplantae</taxon>
        <taxon>Streptophyta</taxon>
        <taxon>Embryophyta</taxon>
        <taxon>Tracheophyta</taxon>
        <taxon>Spermatophyta</taxon>
        <taxon>Magnoliopsida</taxon>
        <taxon>eudicotyledons</taxon>
        <taxon>Gunneridae</taxon>
        <taxon>Pentapetalae</taxon>
        <taxon>rosids</taxon>
        <taxon>fabids</taxon>
        <taxon>Rosales</taxon>
        <taxon>Rhamnaceae</taxon>
        <taxon>rhamnoid group</taxon>
        <taxon>Rhamneae</taxon>
        <taxon>Rhamnella</taxon>
    </lineage>
</organism>
<feature type="compositionally biased region" description="Basic and acidic residues" evidence="1">
    <location>
        <begin position="54"/>
        <end position="66"/>
    </location>
</feature>
<feature type="compositionally biased region" description="Polar residues" evidence="1">
    <location>
        <begin position="31"/>
        <end position="42"/>
    </location>
</feature>
<dbReference type="EMBL" id="VOIH02000009">
    <property type="protein sequence ID" value="KAF3437018.1"/>
    <property type="molecule type" value="Genomic_DNA"/>
</dbReference>
<protein>
    <submittedName>
        <fullName evidence="2">Uncharacterized protein</fullName>
    </submittedName>
</protein>
<dbReference type="AlphaFoldDB" id="A0A8K0DXG2"/>
<reference evidence="2" key="1">
    <citation type="submission" date="2020-03" db="EMBL/GenBank/DDBJ databases">
        <title>A high-quality chromosome-level genome assembly of a woody plant with both climbing and erect habits, Rhamnella rubrinervis.</title>
        <authorList>
            <person name="Lu Z."/>
            <person name="Yang Y."/>
            <person name="Zhu X."/>
            <person name="Sun Y."/>
        </authorList>
    </citation>
    <scope>NUCLEOTIDE SEQUENCE</scope>
    <source>
        <strain evidence="2">BYM</strain>
        <tissue evidence="2">Leaf</tissue>
    </source>
</reference>
<evidence type="ECO:0000313" key="2">
    <source>
        <dbReference type="EMBL" id="KAF3437018.1"/>
    </source>
</evidence>
<evidence type="ECO:0000313" key="3">
    <source>
        <dbReference type="Proteomes" id="UP000796880"/>
    </source>
</evidence>
<gene>
    <name evidence="2" type="ORF">FNV43_RR19771</name>
</gene>